<dbReference type="AlphaFoldDB" id="A0A7Z1DRY7"/>
<evidence type="ECO:0000259" key="1">
    <source>
        <dbReference type="Pfam" id="PF00535"/>
    </source>
</evidence>
<sequence length="321" mass="36223">MFVIEEIFFSVVVPLFNKQSVVLDTINSVINQNYQNFELIVVNDGSTDRSLDIVNQNFDGRVKVVDQSNAGVAAARNAGVKHAKGDWVAFLDADDLWASEHLSHLDELIKTVPDVVMVSSSSRKVPPKFQLSQVKNTESDYRYTTSFFKRESQVNFPVNSSSVAVKRKVLSKLGGFLPYSSGEDVEMWARVALTGRVCISNFCSVYYRQDLTSGLSGKAIIENRLGNQLGGMSSTPVLRMIKERIKSNALTVDSDLKEYICFRLEVGLKVRFAKGDIKGLRELLRCSDWKSYCSPSKYDFLRYLPDFAIRSLRVLYFSVRK</sequence>
<dbReference type="SUPFAM" id="SSF53448">
    <property type="entry name" value="Nucleotide-diphospho-sugar transferases"/>
    <property type="match status" value="1"/>
</dbReference>
<keyword evidence="3" id="KW-1185">Reference proteome</keyword>
<dbReference type="Pfam" id="PF00535">
    <property type="entry name" value="Glycos_transf_2"/>
    <property type="match status" value="1"/>
</dbReference>
<reference evidence="2 3" key="1">
    <citation type="submission" date="2017-06" db="EMBL/GenBank/DDBJ databases">
        <title>Draft genome sequence of the halophilic bacterium Marinobacter vinifirmus FB1.</title>
        <authorList>
            <person name="Stepanov V.G."/>
            <person name="Roberts D.J."/>
            <person name="Fox G.E."/>
        </authorList>
    </citation>
    <scope>NUCLEOTIDE SEQUENCE [LARGE SCALE GENOMIC DNA]</scope>
    <source>
        <strain evidence="2 3">FB1</strain>
    </source>
</reference>
<gene>
    <name evidence="2" type="ORF">B9Q17_09885</name>
</gene>
<protein>
    <recommendedName>
        <fullName evidence="1">Glycosyltransferase 2-like domain-containing protein</fullName>
    </recommendedName>
</protein>
<dbReference type="InterPro" id="IPR050834">
    <property type="entry name" value="Glycosyltransf_2"/>
</dbReference>
<comment type="caution">
    <text evidence="2">The sequence shown here is derived from an EMBL/GenBank/DDBJ whole genome shotgun (WGS) entry which is preliminary data.</text>
</comment>
<evidence type="ECO:0000313" key="2">
    <source>
        <dbReference type="EMBL" id="OZC34909.1"/>
    </source>
</evidence>
<evidence type="ECO:0000313" key="3">
    <source>
        <dbReference type="Proteomes" id="UP000216984"/>
    </source>
</evidence>
<name>A0A7Z1DRY7_9GAMM</name>
<dbReference type="InterPro" id="IPR029044">
    <property type="entry name" value="Nucleotide-diphossugar_trans"/>
</dbReference>
<dbReference type="EMBL" id="NEFY01000020">
    <property type="protein sequence ID" value="OZC34909.1"/>
    <property type="molecule type" value="Genomic_DNA"/>
</dbReference>
<dbReference type="InterPro" id="IPR001173">
    <property type="entry name" value="Glyco_trans_2-like"/>
</dbReference>
<proteinExistence type="predicted"/>
<accession>A0A7Z1DRY7</accession>
<dbReference type="Proteomes" id="UP000216984">
    <property type="component" value="Unassembled WGS sequence"/>
</dbReference>
<dbReference type="CDD" id="cd00761">
    <property type="entry name" value="Glyco_tranf_GTA_type"/>
    <property type="match status" value="1"/>
</dbReference>
<organism evidence="2 3">
    <name type="scientific">Marinobacter vinifirmus</name>
    <dbReference type="NCBI Taxonomy" id="355591"/>
    <lineage>
        <taxon>Bacteria</taxon>
        <taxon>Pseudomonadati</taxon>
        <taxon>Pseudomonadota</taxon>
        <taxon>Gammaproteobacteria</taxon>
        <taxon>Pseudomonadales</taxon>
        <taxon>Marinobacteraceae</taxon>
        <taxon>Marinobacter</taxon>
    </lineage>
</organism>
<feature type="domain" description="Glycosyltransferase 2-like" evidence="1">
    <location>
        <begin position="10"/>
        <end position="172"/>
    </location>
</feature>
<dbReference type="Gene3D" id="3.90.550.10">
    <property type="entry name" value="Spore Coat Polysaccharide Biosynthesis Protein SpsA, Chain A"/>
    <property type="match status" value="1"/>
</dbReference>
<dbReference type="PANTHER" id="PTHR43685">
    <property type="entry name" value="GLYCOSYLTRANSFERASE"/>
    <property type="match status" value="1"/>
</dbReference>
<dbReference type="PANTHER" id="PTHR43685:SF11">
    <property type="entry name" value="GLYCOSYLTRANSFERASE TAGX-RELATED"/>
    <property type="match status" value="1"/>
</dbReference>